<dbReference type="GO" id="GO:0006139">
    <property type="term" value="P:nucleobase-containing compound metabolic process"/>
    <property type="evidence" value="ECO:0007669"/>
    <property type="project" value="InterPro"/>
</dbReference>
<sequence>MIMHYPKFIYVNLPDLLKTCAINEQNQQQSRWHEAIQKLNNRELLPNDIVLETLLLKLNQHSDVDGFVIDGYPKTETQYLDLKKHVGMDRLKCVILLDISEDYSRQRLSERISHRDEVGNNNESDSIDCCLSIFKNQTLQVCKIIDDDEKLRVVSSIGNHYLSNYYYGIYINNVKSFFACYEYDKFYRKKNFNLTLIKFLSDSF</sequence>
<accession>A0A3P8FNH8</accession>
<keyword evidence="1" id="KW-0808">Transferase</keyword>
<dbReference type="PANTHER" id="PTHR23359">
    <property type="entry name" value="NUCLEOTIDE KINASE"/>
    <property type="match status" value="1"/>
</dbReference>
<evidence type="ECO:0000256" key="2">
    <source>
        <dbReference type="ARBA" id="ARBA00022741"/>
    </source>
</evidence>
<proteinExistence type="predicted"/>
<keyword evidence="3" id="KW-0418">Kinase</keyword>
<keyword evidence="2" id="KW-0547">Nucleotide-binding</keyword>
<evidence type="ECO:0000313" key="4">
    <source>
        <dbReference type="EMBL" id="VDP71311.1"/>
    </source>
</evidence>
<dbReference type="GO" id="GO:0005524">
    <property type="term" value="F:ATP binding"/>
    <property type="evidence" value="ECO:0007669"/>
    <property type="project" value="InterPro"/>
</dbReference>
<dbReference type="AlphaFoldDB" id="A0A3P8FNH8"/>
<organism evidence="4 5">
    <name type="scientific">Schistosoma mattheei</name>
    <dbReference type="NCBI Taxonomy" id="31246"/>
    <lineage>
        <taxon>Eukaryota</taxon>
        <taxon>Metazoa</taxon>
        <taxon>Spiralia</taxon>
        <taxon>Lophotrochozoa</taxon>
        <taxon>Platyhelminthes</taxon>
        <taxon>Trematoda</taxon>
        <taxon>Digenea</taxon>
        <taxon>Strigeidida</taxon>
        <taxon>Schistosomatoidea</taxon>
        <taxon>Schistosomatidae</taxon>
        <taxon>Schistosoma</taxon>
    </lineage>
</organism>
<evidence type="ECO:0008006" key="6">
    <source>
        <dbReference type="Google" id="ProtNLM"/>
    </source>
</evidence>
<reference evidence="4 5" key="1">
    <citation type="submission" date="2018-11" db="EMBL/GenBank/DDBJ databases">
        <authorList>
            <consortium name="Pathogen Informatics"/>
        </authorList>
    </citation>
    <scope>NUCLEOTIDE SEQUENCE [LARGE SCALE GENOMIC DNA]</scope>
    <source>
        <strain>Denwood</strain>
        <strain evidence="5">Zambia</strain>
    </source>
</reference>
<dbReference type="Proteomes" id="UP000269396">
    <property type="component" value="Unassembled WGS sequence"/>
</dbReference>
<evidence type="ECO:0000313" key="5">
    <source>
        <dbReference type="Proteomes" id="UP000269396"/>
    </source>
</evidence>
<dbReference type="InterPro" id="IPR000850">
    <property type="entry name" value="Adenylat/UMP-CMP_kin"/>
</dbReference>
<dbReference type="Gene3D" id="3.40.50.300">
    <property type="entry name" value="P-loop containing nucleotide triphosphate hydrolases"/>
    <property type="match status" value="1"/>
</dbReference>
<keyword evidence="5" id="KW-1185">Reference proteome</keyword>
<dbReference type="SUPFAM" id="SSF52540">
    <property type="entry name" value="P-loop containing nucleoside triphosphate hydrolases"/>
    <property type="match status" value="1"/>
</dbReference>
<dbReference type="Pfam" id="PF00406">
    <property type="entry name" value="ADK"/>
    <property type="match status" value="1"/>
</dbReference>
<protein>
    <recommendedName>
        <fullName evidence="6">Adenylate kinase</fullName>
    </recommendedName>
</protein>
<gene>
    <name evidence="4" type="ORF">SMTD_LOCUS16434</name>
</gene>
<evidence type="ECO:0000256" key="1">
    <source>
        <dbReference type="ARBA" id="ARBA00022679"/>
    </source>
</evidence>
<dbReference type="GO" id="GO:0019205">
    <property type="term" value="F:nucleobase-containing compound kinase activity"/>
    <property type="evidence" value="ECO:0007669"/>
    <property type="project" value="InterPro"/>
</dbReference>
<name>A0A3P8FNH8_9TREM</name>
<dbReference type="InterPro" id="IPR027417">
    <property type="entry name" value="P-loop_NTPase"/>
</dbReference>
<dbReference type="EMBL" id="UZAL01037175">
    <property type="protein sequence ID" value="VDP71311.1"/>
    <property type="molecule type" value="Genomic_DNA"/>
</dbReference>
<evidence type="ECO:0000256" key="3">
    <source>
        <dbReference type="ARBA" id="ARBA00022777"/>
    </source>
</evidence>